<keyword evidence="9" id="KW-0675">Receptor</keyword>
<evidence type="ECO:0000256" key="7">
    <source>
        <dbReference type="ARBA" id="ARBA00023136"/>
    </source>
</evidence>
<keyword evidence="7" id="KW-0472">Membrane</keyword>
<keyword evidence="5" id="KW-0812">Transmembrane</keyword>
<dbReference type="InterPro" id="IPR002159">
    <property type="entry name" value="CD36_fam"/>
</dbReference>
<dbReference type="PRINTS" id="PR01609">
    <property type="entry name" value="CD36FAMILY"/>
</dbReference>
<keyword evidence="10" id="KW-0325">Glycoprotein</keyword>
<evidence type="ECO:0000256" key="12">
    <source>
        <dbReference type="ARBA" id="ARBA00042244"/>
    </source>
</evidence>
<keyword evidence="6" id="KW-1133">Transmembrane helix</keyword>
<comment type="similarity">
    <text evidence="3">Belongs to the CD36 family.</text>
</comment>
<protein>
    <recommendedName>
        <fullName evidence="11">Scavenger receptor class B member 1</fullName>
    </recommendedName>
    <alternativeName>
        <fullName evidence="12">SR-BI</fullName>
    </alternativeName>
</protein>
<keyword evidence="4" id="KW-1003">Cell membrane</keyword>
<evidence type="ECO:0000256" key="10">
    <source>
        <dbReference type="ARBA" id="ARBA00023180"/>
    </source>
</evidence>
<evidence type="ECO:0000256" key="1">
    <source>
        <dbReference type="ARBA" id="ARBA00004189"/>
    </source>
</evidence>
<dbReference type="GO" id="GO:0034381">
    <property type="term" value="P:plasma lipoprotein particle clearance"/>
    <property type="evidence" value="ECO:0007669"/>
    <property type="project" value="TreeGrafter"/>
</dbReference>
<dbReference type="GO" id="GO:0070508">
    <property type="term" value="P:cholesterol import"/>
    <property type="evidence" value="ECO:0007669"/>
    <property type="project" value="TreeGrafter"/>
</dbReference>
<evidence type="ECO:0000256" key="6">
    <source>
        <dbReference type="ARBA" id="ARBA00022989"/>
    </source>
</evidence>
<keyword evidence="8" id="KW-1015">Disulfide bond</keyword>
<evidence type="ECO:0000313" key="14">
    <source>
        <dbReference type="Proteomes" id="UP000824540"/>
    </source>
</evidence>
<dbReference type="EMBL" id="JAFBMS010000003">
    <property type="protein sequence ID" value="KAG9353549.1"/>
    <property type="molecule type" value="Genomic_DNA"/>
</dbReference>
<accession>A0A8T2PQD9</accession>
<name>A0A8T2PQD9_9TELE</name>
<dbReference type="AlphaFoldDB" id="A0A8T2PQD9"/>
<sequence>MSKYRYKAAHTFSSANVEINPKNELSYTMWKDIPVPFFMSVYFFHVLNPNEILLGEKPMLEQRGPYVYNAESVHGWGLRRSESHSLSFRRAVFPPDFSSSPLCGNFTSLTQQTYRPKCVCLTLRDSSMADLEPDPTAPTSPLLQLASCQGVSSIAT</sequence>
<dbReference type="OrthoDB" id="514335at2759"/>
<comment type="caution">
    <text evidence="13">The sequence shown here is derived from an EMBL/GenBank/DDBJ whole genome shotgun (WGS) entry which is preliminary data.</text>
</comment>
<dbReference type="GO" id="GO:0008289">
    <property type="term" value="F:lipid binding"/>
    <property type="evidence" value="ECO:0007669"/>
    <property type="project" value="TreeGrafter"/>
</dbReference>
<dbReference type="PANTHER" id="PTHR11923:SF110">
    <property type="entry name" value="SCAVENGER RECEPTOR CLASS B MEMBER 1"/>
    <property type="match status" value="1"/>
</dbReference>
<dbReference type="GO" id="GO:0005044">
    <property type="term" value="F:scavenger receptor activity"/>
    <property type="evidence" value="ECO:0007669"/>
    <property type="project" value="TreeGrafter"/>
</dbReference>
<proteinExistence type="inferred from homology"/>
<dbReference type="GO" id="GO:0043654">
    <property type="term" value="P:recognition of apoptotic cell"/>
    <property type="evidence" value="ECO:0007669"/>
    <property type="project" value="TreeGrafter"/>
</dbReference>
<evidence type="ECO:0000313" key="13">
    <source>
        <dbReference type="EMBL" id="KAG9353549.1"/>
    </source>
</evidence>
<organism evidence="13 14">
    <name type="scientific">Albula glossodonta</name>
    <name type="common">roundjaw bonefish</name>
    <dbReference type="NCBI Taxonomy" id="121402"/>
    <lineage>
        <taxon>Eukaryota</taxon>
        <taxon>Metazoa</taxon>
        <taxon>Chordata</taxon>
        <taxon>Craniata</taxon>
        <taxon>Vertebrata</taxon>
        <taxon>Euteleostomi</taxon>
        <taxon>Actinopterygii</taxon>
        <taxon>Neopterygii</taxon>
        <taxon>Teleostei</taxon>
        <taxon>Albuliformes</taxon>
        <taxon>Albulidae</taxon>
        <taxon>Albula</taxon>
    </lineage>
</organism>
<dbReference type="GO" id="GO:0005737">
    <property type="term" value="C:cytoplasm"/>
    <property type="evidence" value="ECO:0007669"/>
    <property type="project" value="TreeGrafter"/>
</dbReference>
<evidence type="ECO:0000256" key="4">
    <source>
        <dbReference type="ARBA" id="ARBA00022475"/>
    </source>
</evidence>
<evidence type="ECO:0000256" key="9">
    <source>
        <dbReference type="ARBA" id="ARBA00023170"/>
    </source>
</evidence>
<reference evidence="13" key="1">
    <citation type="thesis" date="2021" institute="BYU ScholarsArchive" country="Provo, UT, USA">
        <title>Applications of and Algorithms for Genome Assembly and Genomic Analyses with an Emphasis on Marine Teleosts.</title>
        <authorList>
            <person name="Pickett B.D."/>
        </authorList>
    </citation>
    <scope>NUCLEOTIDE SEQUENCE</scope>
    <source>
        <strain evidence="13">HI-2016</strain>
    </source>
</reference>
<comment type="subcellular location">
    <subcellularLocation>
        <location evidence="2">Cell membrane</location>
        <topology evidence="2">Multi-pass membrane protein</topology>
    </subcellularLocation>
    <subcellularLocation>
        <location evidence="1">Membrane</location>
        <location evidence="1">Caveola</location>
        <topology evidence="1">Multi-pass membrane protein</topology>
    </subcellularLocation>
</comment>
<dbReference type="GO" id="GO:0033344">
    <property type="term" value="P:cholesterol efflux"/>
    <property type="evidence" value="ECO:0007669"/>
    <property type="project" value="TreeGrafter"/>
</dbReference>
<evidence type="ECO:0000256" key="2">
    <source>
        <dbReference type="ARBA" id="ARBA00004651"/>
    </source>
</evidence>
<dbReference type="PANTHER" id="PTHR11923">
    <property type="entry name" value="SCAVENGER RECEPTOR CLASS B TYPE-1 SR-B1"/>
    <property type="match status" value="1"/>
</dbReference>
<evidence type="ECO:0000256" key="3">
    <source>
        <dbReference type="ARBA" id="ARBA00010532"/>
    </source>
</evidence>
<evidence type="ECO:0000256" key="8">
    <source>
        <dbReference type="ARBA" id="ARBA00023157"/>
    </source>
</evidence>
<evidence type="ECO:0000256" key="11">
    <source>
        <dbReference type="ARBA" id="ARBA00040821"/>
    </source>
</evidence>
<evidence type="ECO:0000256" key="5">
    <source>
        <dbReference type="ARBA" id="ARBA00022692"/>
    </source>
</evidence>
<dbReference type="Proteomes" id="UP000824540">
    <property type="component" value="Unassembled WGS sequence"/>
</dbReference>
<dbReference type="Pfam" id="PF01130">
    <property type="entry name" value="CD36"/>
    <property type="match status" value="1"/>
</dbReference>
<keyword evidence="14" id="KW-1185">Reference proteome</keyword>
<gene>
    <name evidence="13" type="ORF">JZ751_011667</name>
</gene>
<dbReference type="GO" id="GO:0005901">
    <property type="term" value="C:caveola"/>
    <property type="evidence" value="ECO:0007669"/>
    <property type="project" value="UniProtKB-SubCell"/>
</dbReference>
<dbReference type="GO" id="GO:0030169">
    <property type="term" value="F:low-density lipoprotein particle binding"/>
    <property type="evidence" value="ECO:0007669"/>
    <property type="project" value="TreeGrafter"/>
</dbReference>